<comment type="subcellular location">
    <subcellularLocation>
        <location evidence="1">Nucleus</location>
    </subcellularLocation>
</comment>
<dbReference type="InterPro" id="IPR022702">
    <property type="entry name" value="Cytosine_MeTrfase1_RFD"/>
</dbReference>
<dbReference type="AlphaFoldDB" id="A0A9Q0KI85"/>
<sequence length="154" mass="17849">MQEQVFQRNDHGTSYYCWLISHNHSQQHHFEEGSLVICASTDFVDYDCVKSTNSNKKYYDHFFWKTCSCIKIFKKLSKTYGGNPDFNLVELFASVVHSMSGSQSFPSRISIKNFVISQGEFIYNQLIRLDEPSQEDKKNSNLPMLVALRDEKVG</sequence>
<dbReference type="GO" id="GO:0005634">
    <property type="term" value="C:nucleus"/>
    <property type="evidence" value="ECO:0007669"/>
    <property type="project" value="UniProtKB-SubCell"/>
</dbReference>
<feature type="domain" description="RFTS" evidence="3">
    <location>
        <begin position="30"/>
        <end position="97"/>
    </location>
</feature>
<dbReference type="Pfam" id="PF12047">
    <property type="entry name" value="DNMT1-RFD"/>
    <property type="match status" value="1"/>
</dbReference>
<dbReference type="OrthoDB" id="1736440at2759"/>
<gene>
    <name evidence="4" type="ORF">NE237_003860</name>
</gene>
<dbReference type="EMBL" id="JAMYWD010000005">
    <property type="protein sequence ID" value="KAJ4970761.1"/>
    <property type="molecule type" value="Genomic_DNA"/>
</dbReference>
<reference evidence="4" key="1">
    <citation type="journal article" date="2023" name="Plant J.">
        <title>The genome of the king protea, Protea cynaroides.</title>
        <authorList>
            <person name="Chang J."/>
            <person name="Duong T.A."/>
            <person name="Schoeman C."/>
            <person name="Ma X."/>
            <person name="Roodt D."/>
            <person name="Barker N."/>
            <person name="Li Z."/>
            <person name="Van de Peer Y."/>
            <person name="Mizrachi E."/>
        </authorList>
    </citation>
    <scope>NUCLEOTIDE SEQUENCE</scope>
    <source>
        <tissue evidence="4">Young leaves</tissue>
    </source>
</reference>
<evidence type="ECO:0000313" key="5">
    <source>
        <dbReference type="Proteomes" id="UP001141806"/>
    </source>
</evidence>
<dbReference type="Proteomes" id="UP001141806">
    <property type="component" value="Unassembled WGS sequence"/>
</dbReference>
<accession>A0A9Q0KI85</accession>
<protein>
    <recommendedName>
        <fullName evidence="3">RFTS domain-containing protein</fullName>
    </recommendedName>
</protein>
<evidence type="ECO:0000259" key="3">
    <source>
        <dbReference type="Pfam" id="PF12047"/>
    </source>
</evidence>
<evidence type="ECO:0000256" key="2">
    <source>
        <dbReference type="ARBA" id="ARBA00023242"/>
    </source>
</evidence>
<organism evidence="4 5">
    <name type="scientific">Protea cynaroides</name>
    <dbReference type="NCBI Taxonomy" id="273540"/>
    <lineage>
        <taxon>Eukaryota</taxon>
        <taxon>Viridiplantae</taxon>
        <taxon>Streptophyta</taxon>
        <taxon>Embryophyta</taxon>
        <taxon>Tracheophyta</taxon>
        <taxon>Spermatophyta</taxon>
        <taxon>Magnoliopsida</taxon>
        <taxon>Proteales</taxon>
        <taxon>Proteaceae</taxon>
        <taxon>Protea</taxon>
    </lineage>
</organism>
<keyword evidence="2" id="KW-0539">Nucleus</keyword>
<evidence type="ECO:0000256" key="1">
    <source>
        <dbReference type="ARBA" id="ARBA00004123"/>
    </source>
</evidence>
<name>A0A9Q0KI85_9MAGN</name>
<comment type="caution">
    <text evidence="4">The sequence shown here is derived from an EMBL/GenBank/DDBJ whole genome shotgun (WGS) entry which is preliminary data.</text>
</comment>
<evidence type="ECO:0000313" key="4">
    <source>
        <dbReference type="EMBL" id="KAJ4970761.1"/>
    </source>
</evidence>
<proteinExistence type="predicted"/>
<keyword evidence="5" id="KW-1185">Reference proteome</keyword>